<protein>
    <submittedName>
        <fullName evidence="8">RNA polymerase sigma factor</fullName>
    </submittedName>
</protein>
<dbReference type="CDD" id="cd06171">
    <property type="entry name" value="Sigma70_r4"/>
    <property type="match status" value="1"/>
</dbReference>
<keyword evidence="4" id="KW-0238">DNA-binding</keyword>
<dbReference type="GO" id="GO:0003677">
    <property type="term" value="F:DNA binding"/>
    <property type="evidence" value="ECO:0007669"/>
    <property type="project" value="UniProtKB-KW"/>
</dbReference>
<accession>A0A4Y9T2Q3</accession>
<dbReference type="AlphaFoldDB" id="A0A4Y9T2Q3"/>
<dbReference type="Pfam" id="PF08281">
    <property type="entry name" value="Sigma70_r4_2"/>
    <property type="match status" value="1"/>
</dbReference>
<dbReference type="InterPro" id="IPR039425">
    <property type="entry name" value="RNA_pol_sigma-70-like"/>
</dbReference>
<keyword evidence="3" id="KW-0731">Sigma factor</keyword>
<dbReference type="SUPFAM" id="SSF88946">
    <property type="entry name" value="Sigma2 domain of RNA polymerase sigma factors"/>
    <property type="match status" value="1"/>
</dbReference>
<comment type="similarity">
    <text evidence="1">Belongs to the sigma-70 factor family. ECF subfamily.</text>
</comment>
<keyword evidence="9" id="KW-1185">Reference proteome</keyword>
<evidence type="ECO:0000256" key="3">
    <source>
        <dbReference type="ARBA" id="ARBA00023082"/>
    </source>
</evidence>
<gene>
    <name evidence="8" type="ORF">E4O92_11945</name>
</gene>
<dbReference type="InterPro" id="IPR013324">
    <property type="entry name" value="RNA_pol_sigma_r3/r4-like"/>
</dbReference>
<dbReference type="InterPro" id="IPR013249">
    <property type="entry name" value="RNA_pol_sigma70_r4_t2"/>
</dbReference>
<name>A0A4Y9T2Q3_9BURK</name>
<dbReference type="GO" id="GO:0016987">
    <property type="term" value="F:sigma factor activity"/>
    <property type="evidence" value="ECO:0007669"/>
    <property type="project" value="UniProtKB-KW"/>
</dbReference>
<feature type="domain" description="RNA polymerase sigma factor 70 region 4 type 2" evidence="7">
    <location>
        <begin position="128"/>
        <end position="180"/>
    </location>
</feature>
<dbReference type="EMBL" id="SPUM01000077">
    <property type="protein sequence ID" value="TFW31892.1"/>
    <property type="molecule type" value="Genomic_DNA"/>
</dbReference>
<evidence type="ECO:0000313" key="9">
    <source>
        <dbReference type="Proteomes" id="UP000297258"/>
    </source>
</evidence>
<feature type="domain" description="RNA polymerase sigma-70 region 2" evidence="6">
    <location>
        <begin position="27"/>
        <end position="89"/>
    </location>
</feature>
<dbReference type="NCBIfam" id="TIGR02937">
    <property type="entry name" value="sigma70-ECF"/>
    <property type="match status" value="1"/>
</dbReference>
<evidence type="ECO:0000256" key="1">
    <source>
        <dbReference type="ARBA" id="ARBA00010641"/>
    </source>
</evidence>
<evidence type="ECO:0000259" key="6">
    <source>
        <dbReference type="Pfam" id="PF04542"/>
    </source>
</evidence>
<dbReference type="InterPro" id="IPR007627">
    <property type="entry name" value="RNA_pol_sigma70_r2"/>
</dbReference>
<dbReference type="PANTHER" id="PTHR43133:SF8">
    <property type="entry name" value="RNA POLYMERASE SIGMA FACTOR HI_1459-RELATED"/>
    <property type="match status" value="1"/>
</dbReference>
<evidence type="ECO:0000256" key="5">
    <source>
        <dbReference type="ARBA" id="ARBA00023163"/>
    </source>
</evidence>
<keyword evidence="2" id="KW-0805">Transcription regulation</keyword>
<dbReference type="PANTHER" id="PTHR43133">
    <property type="entry name" value="RNA POLYMERASE ECF-TYPE SIGMA FACTO"/>
    <property type="match status" value="1"/>
</dbReference>
<dbReference type="SUPFAM" id="SSF88659">
    <property type="entry name" value="Sigma3 and sigma4 domains of RNA polymerase sigma factors"/>
    <property type="match status" value="1"/>
</dbReference>
<dbReference type="Pfam" id="PF04542">
    <property type="entry name" value="Sigma70_r2"/>
    <property type="match status" value="1"/>
</dbReference>
<evidence type="ECO:0000259" key="7">
    <source>
        <dbReference type="Pfam" id="PF08281"/>
    </source>
</evidence>
<evidence type="ECO:0000313" key="8">
    <source>
        <dbReference type="EMBL" id="TFW31892.1"/>
    </source>
</evidence>
<proteinExistence type="inferred from homology"/>
<reference evidence="8 9" key="1">
    <citation type="submission" date="2019-03" db="EMBL/GenBank/DDBJ databases">
        <title>Draft genome of Massilia hortus sp. nov., a novel bacterial species of the Oxalobacteraceae family.</title>
        <authorList>
            <person name="Peta V."/>
            <person name="Raths R."/>
            <person name="Bucking H."/>
        </authorList>
    </citation>
    <scope>NUCLEOTIDE SEQUENCE [LARGE SCALE GENOMIC DNA]</scope>
    <source>
        <strain evidence="8 9">ONC3</strain>
    </source>
</reference>
<dbReference type="Gene3D" id="1.10.10.10">
    <property type="entry name" value="Winged helix-like DNA-binding domain superfamily/Winged helix DNA-binding domain"/>
    <property type="match status" value="1"/>
</dbReference>
<organism evidence="8 9">
    <name type="scientific">Massilia horti</name>
    <dbReference type="NCBI Taxonomy" id="2562153"/>
    <lineage>
        <taxon>Bacteria</taxon>
        <taxon>Pseudomonadati</taxon>
        <taxon>Pseudomonadota</taxon>
        <taxon>Betaproteobacteria</taxon>
        <taxon>Burkholderiales</taxon>
        <taxon>Oxalobacteraceae</taxon>
        <taxon>Telluria group</taxon>
        <taxon>Massilia</taxon>
    </lineage>
</organism>
<sequence>MTTPPAISDVDLLRQMRAGEASAFAALYRRHQGPLFRFALLRCGSADTAADIVQEAFMGLLTGRLQFDPLRGLLQHFLFGVARNLILKHEEPRLRHVPLPEPDDDDSAELACDAPGPLTRLLDNEAAEEVRRALSLLAPHYRDVVILYEMHDLSYAEIAQVCQLDIGTVRSRLSRGRDALAKRLAAHRFTAQAV</sequence>
<dbReference type="Gene3D" id="1.10.1740.10">
    <property type="match status" value="1"/>
</dbReference>
<dbReference type="InterPro" id="IPR014284">
    <property type="entry name" value="RNA_pol_sigma-70_dom"/>
</dbReference>
<evidence type="ECO:0000256" key="4">
    <source>
        <dbReference type="ARBA" id="ARBA00023125"/>
    </source>
</evidence>
<dbReference type="Proteomes" id="UP000297258">
    <property type="component" value="Unassembled WGS sequence"/>
</dbReference>
<keyword evidence="5" id="KW-0804">Transcription</keyword>
<dbReference type="InterPro" id="IPR013325">
    <property type="entry name" value="RNA_pol_sigma_r2"/>
</dbReference>
<dbReference type="InterPro" id="IPR036388">
    <property type="entry name" value="WH-like_DNA-bd_sf"/>
</dbReference>
<evidence type="ECO:0000256" key="2">
    <source>
        <dbReference type="ARBA" id="ARBA00023015"/>
    </source>
</evidence>
<comment type="caution">
    <text evidence="8">The sequence shown here is derived from an EMBL/GenBank/DDBJ whole genome shotgun (WGS) entry which is preliminary data.</text>
</comment>
<dbReference type="GO" id="GO:0006352">
    <property type="term" value="P:DNA-templated transcription initiation"/>
    <property type="evidence" value="ECO:0007669"/>
    <property type="project" value="InterPro"/>
</dbReference>
<dbReference type="OrthoDB" id="9784272at2"/>